<dbReference type="Gene3D" id="1.25.10.10">
    <property type="entry name" value="Leucine-rich Repeat Variant"/>
    <property type="match status" value="1"/>
</dbReference>
<dbReference type="OrthoDB" id="668540at2759"/>
<reference evidence="6" key="4">
    <citation type="submission" date="2024-02" db="EMBL/GenBank/DDBJ databases">
        <title>Comparative genomics of Cryptococcus and Kwoniella reveals pathogenesis evolution and contrasting modes of karyotype evolution via chromosome fusion or intercentromeric recombination.</title>
        <authorList>
            <person name="Coelho M.A."/>
            <person name="David-Palma M."/>
            <person name="Shea T."/>
            <person name="Bowers K."/>
            <person name="McGinley-Smith S."/>
            <person name="Mohammad A.W."/>
            <person name="Gnirke A."/>
            <person name="Yurkov A.M."/>
            <person name="Nowrousian M."/>
            <person name="Sun S."/>
            <person name="Cuomo C.A."/>
            <person name="Heitman J."/>
        </authorList>
    </citation>
    <scope>NUCLEOTIDE SEQUENCE</scope>
    <source>
        <strain evidence="6">CBS 10737</strain>
    </source>
</reference>
<feature type="region of interest" description="Disordered" evidence="3">
    <location>
        <begin position="128"/>
        <end position="160"/>
    </location>
</feature>
<evidence type="ECO:0000313" key="5">
    <source>
        <dbReference type="EMBL" id="OCF52553.1"/>
    </source>
</evidence>
<dbReference type="GO" id="GO:0003730">
    <property type="term" value="F:mRNA 3'-UTR binding"/>
    <property type="evidence" value="ECO:0007669"/>
    <property type="project" value="TreeGrafter"/>
</dbReference>
<dbReference type="EMBL" id="KI894008">
    <property type="protein sequence ID" value="OCF52553.1"/>
    <property type="molecule type" value="Genomic_DNA"/>
</dbReference>
<dbReference type="CDD" id="cd07920">
    <property type="entry name" value="Pumilio"/>
    <property type="match status" value="1"/>
</dbReference>
<evidence type="ECO:0000256" key="3">
    <source>
        <dbReference type="SAM" id="MobiDB-lite"/>
    </source>
</evidence>
<feature type="region of interest" description="Disordered" evidence="3">
    <location>
        <begin position="1"/>
        <end position="81"/>
    </location>
</feature>
<gene>
    <name evidence="5" type="ORF">I206_01844</name>
    <name evidence="6" type="ORF">I206_103151</name>
</gene>
<dbReference type="GO" id="GO:0000288">
    <property type="term" value="P:nuclear-transcribed mRNA catabolic process, deadenylation-dependent decay"/>
    <property type="evidence" value="ECO:0007669"/>
    <property type="project" value="TreeGrafter"/>
</dbReference>
<dbReference type="PANTHER" id="PTHR12537:SF12">
    <property type="entry name" value="MATERNAL PROTEIN PUMILIO"/>
    <property type="match status" value="1"/>
</dbReference>
<dbReference type="InterPro" id="IPR033712">
    <property type="entry name" value="Pumilio_RNA-bd"/>
</dbReference>
<dbReference type="STRING" id="1296096.A0A1B9IAQ3"/>
<feature type="repeat" description="Pumilio" evidence="2">
    <location>
        <begin position="519"/>
        <end position="554"/>
    </location>
</feature>
<dbReference type="InterPro" id="IPR016024">
    <property type="entry name" value="ARM-type_fold"/>
</dbReference>
<keyword evidence="7" id="KW-1185">Reference proteome</keyword>
<dbReference type="InterPro" id="IPR011989">
    <property type="entry name" value="ARM-like"/>
</dbReference>
<dbReference type="GeneID" id="30170213"/>
<accession>A0A1B9IAQ3</accession>
<feature type="repeat" description="Pumilio" evidence="2">
    <location>
        <begin position="483"/>
        <end position="518"/>
    </location>
</feature>
<feature type="compositionally biased region" description="Polar residues" evidence="3">
    <location>
        <begin position="42"/>
        <end position="55"/>
    </location>
</feature>
<keyword evidence="1" id="KW-0677">Repeat</keyword>
<feature type="repeat" description="Pumilio" evidence="2">
    <location>
        <begin position="591"/>
        <end position="633"/>
    </location>
</feature>
<proteinExistence type="predicted"/>
<dbReference type="PROSITE" id="PS50303">
    <property type="entry name" value="PUM_HD"/>
    <property type="match status" value="1"/>
</dbReference>
<dbReference type="SUPFAM" id="SSF48371">
    <property type="entry name" value="ARM repeat"/>
    <property type="match status" value="1"/>
</dbReference>
<feature type="domain" description="PUM-HD" evidence="4">
    <location>
        <begin position="322"/>
        <end position="659"/>
    </location>
</feature>
<dbReference type="KEGG" id="kpin:30170213"/>
<dbReference type="PROSITE" id="PS50302">
    <property type="entry name" value="PUM"/>
    <property type="match status" value="7"/>
</dbReference>
<dbReference type="GO" id="GO:0005737">
    <property type="term" value="C:cytoplasm"/>
    <property type="evidence" value="ECO:0007669"/>
    <property type="project" value="TreeGrafter"/>
</dbReference>
<feature type="compositionally biased region" description="Low complexity" evidence="3">
    <location>
        <begin position="28"/>
        <end position="41"/>
    </location>
</feature>
<evidence type="ECO:0000313" key="6">
    <source>
        <dbReference type="EMBL" id="WWC69214.1"/>
    </source>
</evidence>
<feature type="compositionally biased region" description="Low complexity" evidence="3">
    <location>
        <begin position="668"/>
        <end position="705"/>
    </location>
</feature>
<protein>
    <recommendedName>
        <fullName evidence="4">PUM-HD domain-containing protein</fullName>
    </recommendedName>
</protein>
<reference evidence="5" key="3">
    <citation type="submission" date="2016-07" db="EMBL/GenBank/DDBJ databases">
        <title>Evolution of pathogenesis and genome organization in the Tremellales.</title>
        <authorList>
            <person name="Cuomo C."/>
            <person name="Litvintseva A."/>
            <person name="Heitman J."/>
            <person name="Chen Y."/>
            <person name="Sun S."/>
            <person name="Springer D."/>
            <person name="Dromer F."/>
            <person name="Young S."/>
            <person name="Zeng Q."/>
            <person name="Chapman S."/>
            <person name="Gujja S."/>
            <person name="Saif S."/>
            <person name="Birren B."/>
        </authorList>
    </citation>
    <scope>NUCLEOTIDE SEQUENCE</scope>
    <source>
        <strain evidence="5">CBS 10737</strain>
    </source>
</reference>
<feature type="region of interest" description="Disordered" evidence="3">
    <location>
        <begin position="659"/>
        <end position="733"/>
    </location>
</feature>
<dbReference type="RefSeq" id="XP_019013772.1">
    <property type="nucleotide sequence ID" value="XM_019153611.1"/>
</dbReference>
<evidence type="ECO:0000256" key="2">
    <source>
        <dbReference type="PROSITE-ProRule" id="PRU00317"/>
    </source>
</evidence>
<name>A0A1B9IAQ3_9TREE</name>
<dbReference type="InterPro" id="IPR033133">
    <property type="entry name" value="PUM-HD"/>
</dbReference>
<evidence type="ECO:0000259" key="4">
    <source>
        <dbReference type="PROSITE" id="PS50303"/>
    </source>
</evidence>
<dbReference type="Pfam" id="PF00806">
    <property type="entry name" value="PUF"/>
    <property type="match status" value="8"/>
</dbReference>
<sequence>MSNQHHDPSADLAARMNGLGVNGESGYSSPQQQPNSHHQSPVNMTHNYANIQSPPSRAAPGLQSQPYSPFPDQTGYPYYPGNAPGGPLGVGLTSATYATSPANIGPNHATYAYVPQTSDLINLNNSQQTSASYDGSFPTPNELYGGQGDQSQAHHRTNQDASSILQQVPRLTRQPYRPPTGQSAYQQAAMQQANASANGYYNFQDPRYQWVGQSQNMYTHQGNMRKKDGQNNTYNSRNNNSYSFRSNQNVNNSHFGYNDSVTPTRGAFAGTSSGLNPYNASSNLYHLAQAQGYGNAFGYSPGYQNASGFVLRPKRSEDPNVVRSALLEEFRLNKVGKWELRDIFGYLAEFSGDQHGSRFIQQKLEIATPEDRQKLFDEIMPNSYQLMTDVFGNYVTQKMFEYGDQKQKATLAKKMEGHVLALSLQMYGCRVVQKALEHVLVDQRSLLVSELEGHILECVRSSNANHVIQRLIQLGPPQSVPDSFIGHIEELAKHPYGCRVVQKMFENLDESMVRSLLDEMHNFTADLMEDQFGNYVVQSVIIVGKPEDRDKVIKEIKGRVIPFARHKFASNVVEKAILNADESDRKLLIDELVGLKEDGTNQVGMLLRDAFGNFPLQTALKAASPEHRQELLDIIEPLLPQVRNTPVGKKLEVQIEELKKGNDQSANGSSVGDSTTDTNGTDTTPGGLTMSRSTSEETSLSSPPENIVDIRAKSTTPRVGNGNGAKTLEDLLG</sequence>
<dbReference type="SMART" id="SM00025">
    <property type="entry name" value="Pumilio"/>
    <property type="match status" value="8"/>
</dbReference>
<reference evidence="5" key="1">
    <citation type="submission" date="2013-07" db="EMBL/GenBank/DDBJ databases">
        <title>The Genome Sequence of Cryptococcus pinus CBS10737.</title>
        <authorList>
            <consortium name="The Broad Institute Genome Sequencing Platform"/>
            <person name="Cuomo C."/>
            <person name="Litvintseva A."/>
            <person name="Chen Y."/>
            <person name="Heitman J."/>
            <person name="Sun S."/>
            <person name="Springer D."/>
            <person name="Dromer F."/>
            <person name="Young S.K."/>
            <person name="Zeng Q."/>
            <person name="Gargeya S."/>
            <person name="Fitzgerald M."/>
            <person name="Abouelleil A."/>
            <person name="Alvarado L."/>
            <person name="Berlin A.M."/>
            <person name="Chapman S.B."/>
            <person name="Dewar J."/>
            <person name="Goldberg J."/>
            <person name="Griggs A."/>
            <person name="Gujja S."/>
            <person name="Hansen M."/>
            <person name="Howarth C."/>
            <person name="Imamovic A."/>
            <person name="Larimer J."/>
            <person name="McCowan C."/>
            <person name="Murphy C."/>
            <person name="Pearson M."/>
            <person name="Priest M."/>
            <person name="Roberts A."/>
            <person name="Saif S."/>
            <person name="Shea T."/>
            <person name="Sykes S."/>
            <person name="Wortman J."/>
            <person name="Nusbaum C."/>
            <person name="Birren B."/>
        </authorList>
    </citation>
    <scope>NUCLEOTIDE SEQUENCE [LARGE SCALE GENOMIC DNA]</scope>
    <source>
        <strain evidence="5">CBS 10737</strain>
    </source>
</reference>
<feature type="repeat" description="Pumilio" evidence="2">
    <location>
        <begin position="342"/>
        <end position="377"/>
    </location>
</feature>
<evidence type="ECO:0000256" key="1">
    <source>
        <dbReference type="ARBA" id="ARBA00022737"/>
    </source>
</evidence>
<dbReference type="InterPro" id="IPR001313">
    <property type="entry name" value="Pumilio_RNA-bd_rpt"/>
</dbReference>
<dbReference type="AlphaFoldDB" id="A0A1B9IAQ3"/>
<reference evidence="6" key="2">
    <citation type="submission" date="2013-07" db="EMBL/GenBank/DDBJ databases">
        <authorList>
            <consortium name="The Broad Institute Genome Sequencing Platform"/>
            <person name="Cuomo C."/>
            <person name="Litvintseva A."/>
            <person name="Chen Y."/>
            <person name="Heitman J."/>
            <person name="Sun S."/>
            <person name="Springer D."/>
            <person name="Dromer F."/>
            <person name="Young S.K."/>
            <person name="Zeng Q."/>
            <person name="Gargeya S."/>
            <person name="Fitzgerald M."/>
            <person name="Abouelleil A."/>
            <person name="Alvarado L."/>
            <person name="Berlin A.M."/>
            <person name="Chapman S.B."/>
            <person name="Dewar J."/>
            <person name="Goldberg J."/>
            <person name="Griggs A."/>
            <person name="Gujja S."/>
            <person name="Hansen M."/>
            <person name="Howarth C."/>
            <person name="Imamovic A."/>
            <person name="Larimer J."/>
            <person name="McCowan C."/>
            <person name="Murphy C."/>
            <person name="Pearson M."/>
            <person name="Priest M."/>
            <person name="Roberts A."/>
            <person name="Saif S."/>
            <person name="Shea T."/>
            <person name="Sykes S."/>
            <person name="Wortman J."/>
            <person name="Nusbaum C."/>
            <person name="Birren B."/>
        </authorList>
    </citation>
    <scope>NUCLEOTIDE SEQUENCE</scope>
    <source>
        <strain evidence="6">CBS 10737</strain>
    </source>
</reference>
<dbReference type="Proteomes" id="UP000094020">
    <property type="component" value="Chromosome 4"/>
</dbReference>
<dbReference type="PANTHER" id="PTHR12537">
    <property type="entry name" value="RNA BINDING PROTEIN PUMILIO-RELATED"/>
    <property type="match status" value="1"/>
</dbReference>
<feature type="repeat" description="Pumilio" evidence="2">
    <location>
        <begin position="555"/>
        <end position="590"/>
    </location>
</feature>
<feature type="repeat" description="Pumilio" evidence="2">
    <location>
        <begin position="378"/>
        <end position="413"/>
    </location>
</feature>
<organism evidence="5">
    <name type="scientific">Kwoniella pini CBS 10737</name>
    <dbReference type="NCBI Taxonomy" id="1296096"/>
    <lineage>
        <taxon>Eukaryota</taxon>
        <taxon>Fungi</taxon>
        <taxon>Dikarya</taxon>
        <taxon>Basidiomycota</taxon>
        <taxon>Agaricomycotina</taxon>
        <taxon>Tremellomycetes</taxon>
        <taxon>Tremellales</taxon>
        <taxon>Cryptococcaceae</taxon>
        <taxon>Kwoniella</taxon>
    </lineage>
</organism>
<evidence type="ECO:0000313" key="7">
    <source>
        <dbReference type="Proteomes" id="UP000094020"/>
    </source>
</evidence>
<dbReference type="EMBL" id="CP144522">
    <property type="protein sequence ID" value="WWC69214.1"/>
    <property type="molecule type" value="Genomic_DNA"/>
</dbReference>
<feature type="repeat" description="Pumilio" evidence="2">
    <location>
        <begin position="414"/>
        <end position="449"/>
    </location>
</feature>